<comment type="caution">
    <text evidence="1">The sequence shown here is derived from an EMBL/GenBank/DDBJ whole genome shotgun (WGS) entry which is preliminary data.</text>
</comment>
<dbReference type="EMBL" id="JABCRI010000083">
    <property type="protein sequence ID" value="KAF8376771.1"/>
    <property type="molecule type" value="Genomic_DNA"/>
</dbReference>
<reference evidence="1 2" key="1">
    <citation type="submission" date="2020-04" db="EMBL/GenBank/DDBJ databases">
        <title>Plant Genome Project.</title>
        <authorList>
            <person name="Zhang R.-G."/>
        </authorList>
    </citation>
    <scope>NUCLEOTIDE SEQUENCE [LARGE SCALE GENOMIC DNA]</scope>
    <source>
        <strain evidence="1">YNK0</strain>
        <tissue evidence="1">Leaf</tissue>
    </source>
</reference>
<gene>
    <name evidence="1" type="ORF">HHK36_031558</name>
</gene>
<sequence length="116" mass="12813">MLCPSLKIIFKESEIVLLSETLDLEQMSFVLLVFGAIIGQAVSLAIARDGASGGVCTVIVKPLSIISPRPVSPDPSSWQRMTETLGFLCVFADKFRWTDGVTRNFYPGDTLPIWYE</sequence>
<organism evidence="1 2">
    <name type="scientific">Tetracentron sinense</name>
    <name type="common">Spur-leaf</name>
    <dbReference type="NCBI Taxonomy" id="13715"/>
    <lineage>
        <taxon>Eukaryota</taxon>
        <taxon>Viridiplantae</taxon>
        <taxon>Streptophyta</taxon>
        <taxon>Embryophyta</taxon>
        <taxon>Tracheophyta</taxon>
        <taxon>Spermatophyta</taxon>
        <taxon>Magnoliopsida</taxon>
        <taxon>Trochodendrales</taxon>
        <taxon>Trochodendraceae</taxon>
        <taxon>Tetracentron</taxon>
    </lineage>
</organism>
<protein>
    <submittedName>
        <fullName evidence="1">Uncharacterized protein</fullName>
    </submittedName>
</protein>
<dbReference type="AlphaFoldDB" id="A0A834YBL3"/>
<evidence type="ECO:0000313" key="2">
    <source>
        <dbReference type="Proteomes" id="UP000655225"/>
    </source>
</evidence>
<dbReference type="Proteomes" id="UP000655225">
    <property type="component" value="Unassembled WGS sequence"/>
</dbReference>
<evidence type="ECO:0000313" key="1">
    <source>
        <dbReference type="EMBL" id="KAF8376771.1"/>
    </source>
</evidence>
<keyword evidence="2" id="KW-1185">Reference proteome</keyword>
<dbReference type="OrthoDB" id="7854943at2759"/>
<proteinExistence type="predicted"/>
<accession>A0A834YBL3</accession>
<name>A0A834YBL3_TETSI</name>